<dbReference type="InterPro" id="IPR050090">
    <property type="entry name" value="Tyrosine_recombinase_XerCD"/>
</dbReference>
<dbReference type="Gene3D" id="1.10.443.10">
    <property type="entry name" value="Intergrase catalytic core"/>
    <property type="match status" value="1"/>
</dbReference>
<dbReference type="GO" id="GO:0015074">
    <property type="term" value="P:DNA integration"/>
    <property type="evidence" value="ECO:0007669"/>
    <property type="project" value="UniProtKB-KW"/>
</dbReference>
<dbReference type="PANTHER" id="PTHR30349:SF81">
    <property type="entry name" value="TYROSINE RECOMBINASE XERC"/>
    <property type="match status" value="1"/>
</dbReference>
<gene>
    <name evidence="7" type="ORF">SAMN03159343_4116</name>
</gene>
<feature type="domain" description="Core-binding (CB)" evidence="6">
    <location>
        <begin position="33"/>
        <end position="120"/>
    </location>
</feature>
<evidence type="ECO:0000256" key="1">
    <source>
        <dbReference type="ARBA" id="ARBA00022908"/>
    </source>
</evidence>
<dbReference type="Pfam" id="PF00589">
    <property type="entry name" value="Phage_integrase"/>
    <property type="match status" value="1"/>
</dbReference>
<dbReference type="STRING" id="1960309.SAMN03159343_4116"/>
<dbReference type="Pfam" id="PF02899">
    <property type="entry name" value="Phage_int_SAM_1"/>
    <property type="match status" value="1"/>
</dbReference>
<dbReference type="InterPro" id="IPR011010">
    <property type="entry name" value="DNA_brk_join_enz"/>
</dbReference>
<sequence length="326" mass="34963">MSAELAPAFSSAVVVAPRAAPVPVTPAEATRLSTVDDLVRGFLLSKRSATTRAAYTADLASWLHWCTQLELDPLRAGIHHADAYLRMLTEVGDPRTGHTLAAASVARRTSAVHGFYRYAARHSAVAGSPFTGITRPAVDEESMTSGLTRDEVHALFAAARAHSPRSEALIKLLVLNGLRVSEALGARVEDLDHDQGHRVLRIRRKGGRRARVPLTPDVQHALAGAIGERTAGPLFATSSGRALDRTAAWRLLRRLAADAGLPAAGRISPHSARHTYATTALDAGVALRDVQDSMGHRDPRTTRLYDRTRANHTRNATYAVAAALAD</sequence>
<dbReference type="InterPro" id="IPR004107">
    <property type="entry name" value="Integrase_SAM-like_N"/>
</dbReference>
<dbReference type="AlphaFoldDB" id="A0A1G4Z4F1"/>
<dbReference type="InterPro" id="IPR044068">
    <property type="entry name" value="CB"/>
</dbReference>
<accession>A0A1G4Z4F1</accession>
<dbReference type="PROSITE" id="PS51898">
    <property type="entry name" value="TYR_RECOMBINASE"/>
    <property type="match status" value="1"/>
</dbReference>
<keyword evidence="1" id="KW-0229">DNA integration</keyword>
<keyword evidence="3" id="KW-0233">DNA recombination</keyword>
<reference evidence="8" key="1">
    <citation type="submission" date="2016-10" db="EMBL/GenBank/DDBJ databases">
        <authorList>
            <person name="Varghese N."/>
            <person name="Submissions S."/>
        </authorList>
    </citation>
    <scope>NUCLEOTIDE SEQUENCE [LARGE SCALE GENOMIC DNA]</scope>
    <source>
        <strain evidence="8">DSM 45722</strain>
    </source>
</reference>
<evidence type="ECO:0000313" key="8">
    <source>
        <dbReference type="Proteomes" id="UP000198981"/>
    </source>
</evidence>
<keyword evidence="2 4" id="KW-0238">DNA-binding</keyword>
<keyword evidence="8" id="KW-1185">Reference proteome</keyword>
<evidence type="ECO:0000256" key="4">
    <source>
        <dbReference type="PROSITE-ProRule" id="PRU01248"/>
    </source>
</evidence>
<feature type="domain" description="Tyr recombinase" evidence="5">
    <location>
        <begin position="142"/>
        <end position="318"/>
    </location>
</feature>
<dbReference type="InterPro" id="IPR010998">
    <property type="entry name" value="Integrase_recombinase_N"/>
</dbReference>
<evidence type="ECO:0000259" key="6">
    <source>
        <dbReference type="PROSITE" id="PS51900"/>
    </source>
</evidence>
<dbReference type="Proteomes" id="UP000198981">
    <property type="component" value="Unassembled WGS sequence"/>
</dbReference>
<evidence type="ECO:0000259" key="5">
    <source>
        <dbReference type="PROSITE" id="PS51898"/>
    </source>
</evidence>
<dbReference type="EMBL" id="FMUH01000009">
    <property type="protein sequence ID" value="SCX60549.1"/>
    <property type="molecule type" value="Genomic_DNA"/>
</dbReference>
<dbReference type="PROSITE" id="PS51900">
    <property type="entry name" value="CB"/>
    <property type="match status" value="1"/>
</dbReference>
<evidence type="ECO:0000256" key="3">
    <source>
        <dbReference type="ARBA" id="ARBA00023172"/>
    </source>
</evidence>
<dbReference type="GO" id="GO:0003677">
    <property type="term" value="F:DNA binding"/>
    <property type="evidence" value="ECO:0007669"/>
    <property type="project" value="UniProtKB-UniRule"/>
</dbReference>
<dbReference type="SUPFAM" id="SSF56349">
    <property type="entry name" value="DNA breaking-rejoining enzymes"/>
    <property type="match status" value="1"/>
</dbReference>
<name>A0A1G4Z4F1_9ACTN</name>
<dbReference type="PANTHER" id="PTHR30349">
    <property type="entry name" value="PHAGE INTEGRASE-RELATED"/>
    <property type="match status" value="1"/>
</dbReference>
<evidence type="ECO:0000313" key="7">
    <source>
        <dbReference type="EMBL" id="SCX60549.1"/>
    </source>
</evidence>
<proteinExistence type="predicted"/>
<protein>
    <submittedName>
        <fullName evidence="7">Site-specific recombinase XerD</fullName>
    </submittedName>
</protein>
<dbReference type="GO" id="GO:0006310">
    <property type="term" value="P:DNA recombination"/>
    <property type="evidence" value="ECO:0007669"/>
    <property type="project" value="UniProtKB-KW"/>
</dbReference>
<organism evidence="7 8">
    <name type="scientific">Klenkia marina</name>
    <dbReference type="NCBI Taxonomy" id="1960309"/>
    <lineage>
        <taxon>Bacteria</taxon>
        <taxon>Bacillati</taxon>
        <taxon>Actinomycetota</taxon>
        <taxon>Actinomycetes</taxon>
        <taxon>Geodermatophilales</taxon>
        <taxon>Geodermatophilaceae</taxon>
        <taxon>Klenkia</taxon>
    </lineage>
</organism>
<dbReference type="InterPro" id="IPR013762">
    <property type="entry name" value="Integrase-like_cat_sf"/>
</dbReference>
<dbReference type="InterPro" id="IPR002104">
    <property type="entry name" value="Integrase_catalytic"/>
</dbReference>
<dbReference type="RefSeq" id="WP_207798630.1">
    <property type="nucleotide sequence ID" value="NZ_FMUH01000009.1"/>
</dbReference>
<dbReference type="Gene3D" id="1.10.150.130">
    <property type="match status" value="1"/>
</dbReference>
<evidence type="ECO:0000256" key="2">
    <source>
        <dbReference type="ARBA" id="ARBA00023125"/>
    </source>
</evidence>